<evidence type="ECO:0000313" key="2">
    <source>
        <dbReference type="Proteomes" id="UP000054266"/>
    </source>
</evidence>
<evidence type="ECO:0000313" key="1">
    <source>
        <dbReference type="EMBL" id="KIW73248.1"/>
    </source>
</evidence>
<name>A0A0D2FXN9_9EURO</name>
<sequence length="234" mass="26919">MVWDHINPDIQTPEPLPVKPVYPVLAEKPTAEQASIWNTQKSDYDARMEIYQRVMLAIRAVGNAVTASINADYQVFLKEEGSVTLHDRLVALKKHIARDNRAREMRVTAQYESLKKITKRMSVDGWVIRFTRVATEAKRLQLPCVDKDRALVDFIDCVSTWEPTWSISKMDQVLDAEEGKAPSLGDLIKSFQTRRRYHSAKKTLGTALGAKKPCHLKCVCREYHWWSECPYLNE</sequence>
<dbReference type="Proteomes" id="UP000054266">
    <property type="component" value="Unassembled WGS sequence"/>
</dbReference>
<proteinExistence type="predicted"/>
<dbReference type="STRING" id="5601.A0A0D2FXN9"/>
<accession>A0A0D2FXN9</accession>
<protein>
    <submittedName>
        <fullName evidence="1">Uncharacterized protein</fullName>
    </submittedName>
</protein>
<reference evidence="1 2" key="1">
    <citation type="submission" date="2015-01" db="EMBL/GenBank/DDBJ databases">
        <title>The Genome Sequence of Capronia semiimmersa CBS27337.</title>
        <authorList>
            <consortium name="The Broad Institute Genomics Platform"/>
            <person name="Cuomo C."/>
            <person name="de Hoog S."/>
            <person name="Gorbushina A."/>
            <person name="Stielow B."/>
            <person name="Teixiera M."/>
            <person name="Abouelleil A."/>
            <person name="Chapman S.B."/>
            <person name="Priest M."/>
            <person name="Young S.K."/>
            <person name="Wortman J."/>
            <person name="Nusbaum C."/>
            <person name="Birren B."/>
        </authorList>
    </citation>
    <scope>NUCLEOTIDE SEQUENCE [LARGE SCALE GENOMIC DNA]</scope>
    <source>
        <strain evidence="1 2">CBS 27337</strain>
    </source>
</reference>
<dbReference type="AlphaFoldDB" id="A0A0D2FXN9"/>
<organism evidence="1 2">
    <name type="scientific">Phialophora macrospora</name>
    <dbReference type="NCBI Taxonomy" id="1851006"/>
    <lineage>
        <taxon>Eukaryota</taxon>
        <taxon>Fungi</taxon>
        <taxon>Dikarya</taxon>
        <taxon>Ascomycota</taxon>
        <taxon>Pezizomycotina</taxon>
        <taxon>Eurotiomycetes</taxon>
        <taxon>Chaetothyriomycetidae</taxon>
        <taxon>Chaetothyriales</taxon>
        <taxon>Herpotrichiellaceae</taxon>
        <taxon>Phialophora</taxon>
    </lineage>
</organism>
<keyword evidence="2" id="KW-1185">Reference proteome</keyword>
<dbReference type="EMBL" id="KN846956">
    <property type="protein sequence ID" value="KIW73248.1"/>
    <property type="molecule type" value="Genomic_DNA"/>
</dbReference>
<dbReference type="HOGENOM" id="CLU_1184887_0_0_1"/>
<gene>
    <name evidence="1" type="ORF">PV04_01381</name>
</gene>